<dbReference type="OrthoDB" id="500858at2"/>
<dbReference type="PROSITE" id="PS50011">
    <property type="entry name" value="PROTEIN_KINASE_DOM"/>
    <property type="match status" value="1"/>
</dbReference>
<evidence type="ECO:0000256" key="2">
    <source>
        <dbReference type="ARBA" id="ARBA00022741"/>
    </source>
</evidence>
<gene>
    <name evidence="6" type="ORF">LNTAR_01010</name>
</gene>
<evidence type="ECO:0000313" key="7">
    <source>
        <dbReference type="Proteomes" id="UP000004947"/>
    </source>
</evidence>
<evidence type="ECO:0000256" key="4">
    <source>
        <dbReference type="ARBA" id="ARBA00022840"/>
    </source>
</evidence>
<keyword evidence="3 6" id="KW-0418">Kinase</keyword>
<evidence type="ECO:0000259" key="5">
    <source>
        <dbReference type="PROSITE" id="PS50011"/>
    </source>
</evidence>
<dbReference type="Gene3D" id="1.10.510.10">
    <property type="entry name" value="Transferase(Phosphotransferase) domain 1"/>
    <property type="match status" value="1"/>
</dbReference>
<dbReference type="eggNOG" id="COG0515">
    <property type="taxonomic scope" value="Bacteria"/>
</dbReference>
<dbReference type="EMBL" id="ABCK01000007">
    <property type="protein sequence ID" value="EDM27937.1"/>
    <property type="molecule type" value="Genomic_DNA"/>
</dbReference>
<dbReference type="PANTHER" id="PTHR43289">
    <property type="entry name" value="MITOGEN-ACTIVATED PROTEIN KINASE KINASE KINASE 20-RELATED"/>
    <property type="match status" value="1"/>
</dbReference>
<dbReference type="Gene3D" id="3.30.200.20">
    <property type="entry name" value="Phosphorylase Kinase, domain 1"/>
    <property type="match status" value="1"/>
</dbReference>
<keyword evidence="2" id="KW-0547">Nucleotide-binding</keyword>
<dbReference type="STRING" id="313628.LNTAR_01010"/>
<sequence length="636" mass="71829">MTKDAQSVFDEMIPDLVSGIKDLDESIPDVYPLCDEIAEASERYENGEALGEGGMKNIRDSLDKLTGRHVAMAKLKGSHDPEIMESFFKEARLTARLEHPNIVPLYDMGYDEKGEPFFVMKKLGGRNLSDLIAEFAKEKDYKSLMPRIIDIMMKVCDAMSYAHSRGVIHLDLKPDNIRIGDFGEVLICDWGLAKTLGDADYDLEDDLLPENFNTATLSGVVKGSPGYMAPEQVDKKKGDKDQRTDVYALGAILYEMLCFEVPNKGETIRESLLMTVNGEHKKPSQVLASVPVSLEAISLKALALKADDRYHTVQELRNDLFKWLGGFATSAEEIGFFGNLKLFVLRHKLASIFTLILLILALVFTQRLSVEKQLAVEALELYTQEQKQKELFGKEAAPRLVGLASGALKKNDFETAKEMILLAVEADPNFDHAWDTKARIDFIHADLAEAKKSLEKSDKEPQHQAVRDLETFLAQRDSKSPDVLTLDDFEVLAKRTRSRYDVVSAISANMDQFNLEEKIKLVGLLLYIKNGAKEFKLAYELKGEELHVDLSGNQGLRNIDALQYLPVTHLNLSRNRELKTHELYKNHLLEVDFSRTNFSDWKALFRISELRKITISKGMQANLPEVPKRIKLEIIK</sequence>
<organism evidence="6 7">
    <name type="scientific">Lentisphaera araneosa HTCC2155</name>
    <dbReference type="NCBI Taxonomy" id="313628"/>
    <lineage>
        <taxon>Bacteria</taxon>
        <taxon>Pseudomonadati</taxon>
        <taxon>Lentisphaerota</taxon>
        <taxon>Lentisphaeria</taxon>
        <taxon>Lentisphaerales</taxon>
        <taxon>Lentisphaeraceae</taxon>
        <taxon>Lentisphaera</taxon>
    </lineage>
</organism>
<dbReference type="GO" id="GO:0004674">
    <property type="term" value="F:protein serine/threonine kinase activity"/>
    <property type="evidence" value="ECO:0007669"/>
    <property type="project" value="TreeGrafter"/>
</dbReference>
<keyword evidence="7" id="KW-1185">Reference proteome</keyword>
<evidence type="ECO:0000256" key="3">
    <source>
        <dbReference type="ARBA" id="ARBA00022777"/>
    </source>
</evidence>
<name>A6DKN9_9BACT</name>
<evidence type="ECO:0000256" key="1">
    <source>
        <dbReference type="ARBA" id="ARBA00022679"/>
    </source>
</evidence>
<dbReference type="RefSeq" id="WP_007278451.1">
    <property type="nucleotide sequence ID" value="NZ_ABCK01000007.1"/>
</dbReference>
<evidence type="ECO:0000313" key="6">
    <source>
        <dbReference type="EMBL" id="EDM27937.1"/>
    </source>
</evidence>
<dbReference type="GO" id="GO:0005524">
    <property type="term" value="F:ATP binding"/>
    <property type="evidence" value="ECO:0007669"/>
    <property type="project" value="UniProtKB-KW"/>
</dbReference>
<keyword evidence="1" id="KW-0808">Transferase</keyword>
<dbReference type="AlphaFoldDB" id="A6DKN9"/>
<dbReference type="InterPro" id="IPR000719">
    <property type="entry name" value="Prot_kinase_dom"/>
</dbReference>
<dbReference type="Pfam" id="PF00069">
    <property type="entry name" value="Pkinase"/>
    <property type="match status" value="1"/>
</dbReference>
<dbReference type="SUPFAM" id="SSF56112">
    <property type="entry name" value="Protein kinase-like (PK-like)"/>
    <property type="match status" value="1"/>
</dbReference>
<reference evidence="6 7" key="1">
    <citation type="journal article" date="2010" name="J. Bacteriol.">
        <title>Genome sequence of Lentisphaera araneosa HTCC2155T, the type species of the order Lentisphaerales in the phylum Lentisphaerae.</title>
        <authorList>
            <person name="Thrash J.C."/>
            <person name="Cho J.C."/>
            <person name="Vergin K.L."/>
            <person name="Morris R.M."/>
            <person name="Giovannoni S.J."/>
        </authorList>
    </citation>
    <scope>NUCLEOTIDE SEQUENCE [LARGE SCALE GENOMIC DNA]</scope>
    <source>
        <strain evidence="6 7">HTCC2155</strain>
    </source>
</reference>
<dbReference type="PANTHER" id="PTHR43289:SF6">
    <property type="entry name" value="SERINE_THREONINE-PROTEIN KINASE NEKL-3"/>
    <property type="match status" value="1"/>
</dbReference>
<keyword evidence="4" id="KW-0067">ATP-binding</keyword>
<protein>
    <submittedName>
        <fullName evidence="6">Serine/threonine-protein kinase</fullName>
    </submittedName>
</protein>
<dbReference type="InterPro" id="IPR011009">
    <property type="entry name" value="Kinase-like_dom_sf"/>
</dbReference>
<dbReference type="SMART" id="SM00220">
    <property type="entry name" value="S_TKc"/>
    <property type="match status" value="1"/>
</dbReference>
<comment type="caution">
    <text evidence="6">The sequence shown here is derived from an EMBL/GenBank/DDBJ whole genome shotgun (WGS) entry which is preliminary data.</text>
</comment>
<dbReference type="CDD" id="cd14014">
    <property type="entry name" value="STKc_PknB_like"/>
    <property type="match status" value="1"/>
</dbReference>
<accession>A6DKN9</accession>
<proteinExistence type="predicted"/>
<dbReference type="Proteomes" id="UP000004947">
    <property type="component" value="Unassembled WGS sequence"/>
</dbReference>
<feature type="domain" description="Protein kinase" evidence="5">
    <location>
        <begin position="44"/>
        <end position="321"/>
    </location>
</feature>